<feature type="chain" id="PRO_5016793947" evidence="2">
    <location>
        <begin position="26"/>
        <end position="780"/>
    </location>
</feature>
<keyword evidence="1" id="KW-0677">Repeat</keyword>
<dbReference type="PROSITE" id="PS51272">
    <property type="entry name" value="SLH"/>
    <property type="match status" value="3"/>
</dbReference>
<dbReference type="InterPro" id="IPR032599">
    <property type="entry name" value="YcdB/YcdC_rep_domain"/>
</dbReference>
<dbReference type="Pfam" id="PF00395">
    <property type="entry name" value="SLH"/>
    <property type="match status" value="1"/>
</dbReference>
<reference evidence="4 5" key="1">
    <citation type="submission" date="2018-07" db="EMBL/GenBank/DDBJ databases">
        <title>Genomic Encyclopedia of Type Strains, Phase IV (KMG-IV): sequencing the most valuable type-strain genomes for metagenomic binning, comparative biology and taxonomic classification.</title>
        <authorList>
            <person name="Goeker M."/>
        </authorList>
    </citation>
    <scope>NUCLEOTIDE SEQUENCE [LARGE SCALE GENOMIC DNA]</scope>
    <source>
        <strain evidence="4 5">DSM 27016</strain>
    </source>
</reference>
<evidence type="ECO:0000256" key="2">
    <source>
        <dbReference type="SAM" id="SignalP"/>
    </source>
</evidence>
<accession>A0A369AZT0</accession>
<keyword evidence="2" id="KW-0732">Signal</keyword>
<evidence type="ECO:0000313" key="4">
    <source>
        <dbReference type="EMBL" id="RCX14789.1"/>
    </source>
</evidence>
<feature type="signal peptide" evidence="2">
    <location>
        <begin position="1"/>
        <end position="25"/>
    </location>
</feature>
<feature type="domain" description="SLH" evidence="3">
    <location>
        <begin position="719"/>
        <end position="780"/>
    </location>
</feature>
<protein>
    <submittedName>
        <fullName evidence="4">S-layer family protein</fullName>
    </submittedName>
</protein>
<keyword evidence="5" id="KW-1185">Reference proteome</keyword>
<dbReference type="InterPro" id="IPR001119">
    <property type="entry name" value="SLH_dom"/>
</dbReference>
<evidence type="ECO:0000256" key="1">
    <source>
        <dbReference type="ARBA" id="ARBA00022737"/>
    </source>
</evidence>
<sequence>MLMKKIACAVTLTFVITTSMSAAFADTAAVHDTTRAASVTVSQTRAAVSGEGADESKAKISRDKAKEIAVKAAKEYFDTSVDESRFQTDINFVADYTGKDNYVWSIRFNKNDDQIMHSINVEIGSDTGRLLGFSSYKYVYGGDNAAIPKITKNQAKKIADEFAKKINAGEFSQSRYVDYLYRGYYGGHFPENYAFTYSRVKDGIYVDSNYISIGVNAETGKVSQYGFRWNDDAGFPGISNIIKQQEAFDIVKQKVGFELVYMPYSRNIYGLGAEQVKLAYTPDRQIILDAETGKFVDWQGNPISEAKVIELSEQGKTDFLSRAREIKRPDKEMDKDKAAQIMKTALADMYGKELELQALSYQNGEDYLGLGGIAVWTGIFQEKSVNEIGSGIEGNIGIDALSGQVVSLYKYNRHMTNEDKEFVPAVTWEQAYYKALDMVAKCYPDKLKHIQTEHKYSKNVAYYNDVMVADRIYDFNFERLVNGIRCTGDGISVSLDAATGELTQIRSTWRDAAFPDSKKAISAEKAKEIFFQNHHMEPAYAIYTRDTHDKGQKSEIRVIYRIKAVNDSSSGYSGGSSIDAITQELLNFDQKEDKVFDDKIRGYWGEDKLSILAFCGIIDIDSFKPDESVTRLDAVKMLVMAKGYDPYDRQREMEDLNFNNIGKEDMNYRYLQAAVKLGIIENKQTEFKGDEAVSRKDMAQMLVRLSKYDELAKAEGLFALPYQDCKNVAGDKIGYISIAKALGIAADESGKIPPNQFRPDDNATYAQFAVAVYNALKYIR</sequence>
<dbReference type="EMBL" id="QPJT01000014">
    <property type="protein sequence ID" value="RCX14789.1"/>
    <property type="molecule type" value="Genomic_DNA"/>
</dbReference>
<dbReference type="AlphaFoldDB" id="A0A369AZT0"/>
<gene>
    <name evidence="4" type="ORF">DFR58_11423</name>
</gene>
<dbReference type="Proteomes" id="UP000253034">
    <property type="component" value="Unassembled WGS sequence"/>
</dbReference>
<organism evidence="4 5">
    <name type="scientific">Anaerobacterium chartisolvens</name>
    <dbReference type="NCBI Taxonomy" id="1297424"/>
    <lineage>
        <taxon>Bacteria</taxon>
        <taxon>Bacillati</taxon>
        <taxon>Bacillota</taxon>
        <taxon>Clostridia</taxon>
        <taxon>Eubacteriales</taxon>
        <taxon>Oscillospiraceae</taxon>
        <taxon>Anaerobacterium</taxon>
    </lineage>
</organism>
<proteinExistence type="predicted"/>
<name>A0A369AZT0_9FIRM</name>
<comment type="caution">
    <text evidence="4">The sequence shown here is derived from an EMBL/GenBank/DDBJ whole genome shotgun (WGS) entry which is preliminary data.</text>
</comment>
<dbReference type="Pfam" id="PF16244">
    <property type="entry name" value="DUF4901"/>
    <property type="match status" value="2"/>
</dbReference>
<feature type="domain" description="SLH" evidence="3">
    <location>
        <begin position="592"/>
        <end position="652"/>
    </location>
</feature>
<feature type="domain" description="SLH" evidence="3">
    <location>
        <begin position="654"/>
        <end position="716"/>
    </location>
</feature>
<evidence type="ECO:0000259" key="3">
    <source>
        <dbReference type="PROSITE" id="PS51272"/>
    </source>
</evidence>
<evidence type="ECO:0000313" key="5">
    <source>
        <dbReference type="Proteomes" id="UP000253034"/>
    </source>
</evidence>